<dbReference type="PANTHER" id="PTHR38471:SF2">
    <property type="entry name" value="FOUR HELIX BUNDLE PROTEIN"/>
    <property type="match status" value="1"/>
</dbReference>
<dbReference type="AlphaFoldDB" id="A0A645BP32"/>
<evidence type="ECO:0008006" key="2">
    <source>
        <dbReference type="Google" id="ProtNLM"/>
    </source>
</evidence>
<comment type="caution">
    <text evidence="1">The sequence shown here is derived from an EMBL/GenBank/DDBJ whole genome shotgun (WGS) entry which is preliminary data.</text>
</comment>
<dbReference type="SUPFAM" id="SSF158446">
    <property type="entry name" value="IVS-encoded protein-like"/>
    <property type="match status" value="1"/>
</dbReference>
<protein>
    <recommendedName>
        <fullName evidence="2">Four helix bundle protein</fullName>
    </recommendedName>
</protein>
<dbReference type="CDD" id="cd16377">
    <property type="entry name" value="23S_rRNA_IVP_like"/>
    <property type="match status" value="1"/>
</dbReference>
<name>A0A645BP32_9ZZZZ</name>
<dbReference type="Gene3D" id="1.20.1440.60">
    <property type="entry name" value="23S rRNA-intervening sequence"/>
    <property type="match status" value="1"/>
</dbReference>
<reference evidence="1" key="1">
    <citation type="submission" date="2019-08" db="EMBL/GenBank/DDBJ databases">
        <authorList>
            <person name="Kucharzyk K."/>
            <person name="Murdoch R.W."/>
            <person name="Higgins S."/>
            <person name="Loffler F."/>
        </authorList>
    </citation>
    <scope>NUCLEOTIDE SEQUENCE</scope>
</reference>
<organism evidence="1">
    <name type="scientific">bioreactor metagenome</name>
    <dbReference type="NCBI Taxonomy" id="1076179"/>
    <lineage>
        <taxon>unclassified sequences</taxon>
        <taxon>metagenomes</taxon>
        <taxon>ecological metagenomes</taxon>
    </lineage>
</organism>
<dbReference type="Pfam" id="PF05635">
    <property type="entry name" value="23S_rRNA_IVP"/>
    <property type="match status" value="1"/>
</dbReference>
<proteinExistence type="predicted"/>
<evidence type="ECO:0000313" key="1">
    <source>
        <dbReference type="EMBL" id="MPM63554.1"/>
    </source>
</evidence>
<dbReference type="InterPro" id="IPR036583">
    <property type="entry name" value="23S_rRNA_IVS_sf"/>
</dbReference>
<dbReference type="InterPro" id="IPR012657">
    <property type="entry name" value="23S_rRNA-intervening_sequence"/>
</dbReference>
<accession>A0A645BP32</accession>
<dbReference type="PANTHER" id="PTHR38471">
    <property type="entry name" value="FOUR HELIX BUNDLE PROTEIN"/>
    <property type="match status" value="1"/>
</dbReference>
<gene>
    <name evidence="1" type="ORF">SDC9_110434</name>
</gene>
<sequence>MHNFRKLNIWLKSVELVTDIYRLTNTFPDCERFGLKSQMQDAAVSCPTNIAEGSAKSSNKDFARFLEISLGSLYELETELLVSSNLGYTDSEKYETLQNRIVELEKMIIVFKNQLDK</sequence>
<dbReference type="EMBL" id="VSSQ01019481">
    <property type="protein sequence ID" value="MPM63554.1"/>
    <property type="molecule type" value="Genomic_DNA"/>
</dbReference>
<dbReference type="NCBIfam" id="TIGR02436">
    <property type="entry name" value="four helix bundle protein"/>
    <property type="match status" value="1"/>
</dbReference>